<feature type="domain" description="Phosphotyrosine protein phosphatase I" evidence="7">
    <location>
        <begin position="3"/>
        <end position="141"/>
    </location>
</feature>
<dbReference type="RefSeq" id="WP_071785244.1">
    <property type="nucleotide sequence ID" value="NZ_JAGTIZ010000037.1"/>
</dbReference>
<reference evidence="8" key="1">
    <citation type="submission" date="2018-02" db="EMBL/GenBank/DDBJ databases">
        <title>Congruence between capsular genotypic and phenotypic features of multidrug-resistant (MDR) Klebsiella pneumoniae clones: a step-forward on K-typing by Fourier Transform Infrared (FT-IR) Spectroscopy.</title>
        <authorList>
            <person name="Rodrigues C."/>
            <person name="Sousa C."/>
            <person name="Lopes J.A."/>
            <person name="Novais A."/>
            <person name="Peixe L."/>
        </authorList>
    </citation>
    <scope>NUCLEOTIDE SEQUENCE</scope>
    <source>
        <strain evidence="8">H1122</strain>
    </source>
</reference>
<keyword evidence="3" id="KW-0378">Hydrolase</keyword>
<evidence type="ECO:0000313" key="8">
    <source>
        <dbReference type="EMBL" id="AXN76247.1"/>
    </source>
</evidence>
<dbReference type="InterPro" id="IPR017867">
    <property type="entry name" value="Tyr_phospatase_low_mol_wt"/>
</dbReference>
<gene>
    <name evidence="8" type="primary">wzb</name>
</gene>
<dbReference type="AlphaFoldDB" id="A0A5A4LJZ6"/>
<dbReference type="InterPro" id="IPR023485">
    <property type="entry name" value="Ptyr_pPase"/>
</dbReference>
<keyword evidence="4" id="KW-0904">Protein phosphatase</keyword>
<evidence type="ECO:0000256" key="5">
    <source>
        <dbReference type="ARBA" id="ARBA00051722"/>
    </source>
</evidence>
<evidence type="ECO:0000256" key="2">
    <source>
        <dbReference type="ARBA" id="ARBA00013064"/>
    </source>
</evidence>
<comment type="catalytic activity">
    <reaction evidence="5">
        <text>O-phospho-L-tyrosyl-[protein] + H2O = L-tyrosyl-[protein] + phosphate</text>
        <dbReference type="Rhea" id="RHEA:10684"/>
        <dbReference type="Rhea" id="RHEA-COMP:10136"/>
        <dbReference type="Rhea" id="RHEA-COMP:20101"/>
        <dbReference type="ChEBI" id="CHEBI:15377"/>
        <dbReference type="ChEBI" id="CHEBI:43474"/>
        <dbReference type="ChEBI" id="CHEBI:46858"/>
        <dbReference type="ChEBI" id="CHEBI:61978"/>
        <dbReference type="EC" id="3.1.3.48"/>
    </reaction>
</comment>
<feature type="active site" description="Nucleophile" evidence="6">
    <location>
        <position position="9"/>
    </location>
</feature>
<dbReference type="SUPFAM" id="SSF52788">
    <property type="entry name" value="Phosphotyrosine protein phosphatases I"/>
    <property type="match status" value="1"/>
</dbReference>
<dbReference type="GO" id="GO:0004725">
    <property type="term" value="F:protein tyrosine phosphatase activity"/>
    <property type="evidence" value="ECO:0007669"/>
    <property type="project" value="UniProtKB-EC"/>
</dbReference>
<dbReference type="SMART" id="SM00226">
    <property type="entry name" value="LMWPc"/>
    <property type="match status" value="1"/>
</dbReference>
<organism evidence="8">
    <name type="scientific">Klebsiella pneumoniae subsp. pneumoniae</name>
    <dbReference type="NCBI Taxonomy" id="72407"/>
    <lineage>
        <taxon>Bacteria</taxon>
        <taxon>Pseudomonadati</taxon>
        <taxon>Pseudomonadota</taxon>
        <taxon>Gammaproteobacteria</taxon>
        <taxon>Enterobacterales</taxon>
        <taxon>Enterobacteriaceae</taxon>
        <taxon>Klebsiella/Raoultella group</taxon>
        <taxon>Klebsiella</taxon>
        <taxon>Klebsiella pneumoniae complex</taxon>
    </lineage>
</organism>
<evidence type="ECO:0000256" key="3">
    <source>
        <dbReference type="ARBA" id="ARBA00022801"/>
    </source>
</evidence>
<protein>
    <recommendedName>
        <fullName evidence="2">protein-tyrosine-phosphatase</fullName>
        <ecNumber evidence="2">3.1.3.48</ecNumber>
    </recommendedName>
</protein>
<dbReference type="InterPro" id="IPR036196">
    <property type="entry name" value="Ptyr_pPase_sf"/>
</dbReference>
<dbReference type="CDD" id="cd16343">
    <property type="entry name" value="LMWPTP"/>
    <property type="match status" value="1"/>
</dbReference>
<evidence type="ECO:0000259" key="7">
    <source>
        <dbReference type="SMART" id="SM00226"/>
    </source>
</evidence>
<evidence type="ECO:0000256" key="6">
    <source>
        <dbReference type="PIRSR" id="PIRSR617867-1"/>
    </source>
</evidence>
<dbReference type="EC" id="3.1.3.48" evidence="2"/>
<evidence type="ECO:0000256" key="1">
    <source>
        <dbReference type="ARBA" id="ARBA00011063"/>
    </source>
</evidence>
<dbReference type="PANTHER" id="PTHR11717:SF31">
    <property type="entry name" value="LOW MOLECULAR WEIGHT PROTEIN-TYROSINE-PHOSPHATASE ETP-RELATED"/>
    <property type="match status" value="1"/>
</dbReference>
<sequence length="144" mass="16005">MFNSILVVCTGNICRSPIGERYLQKLLPNKIVASAGTGALVGHEADETALKISQQNGLSLSGHVGKQFNVELGCQFDLILAMERKHIEYICQIAPQLRGKTMLYGYWVNNLEIPDPYRKSEEAFSSVYKLIEQAANCWADKLGN</sequence>
<accession>A0A5A4LJZ6</accession>
<dbReference type="EMBL" id="MG602979">
    <property type="protein sequence ID" value="AXN76247.1"/>
    <property type="molecule type" value="Genomic_DNA"/>
</dbReference>
<comment type="similarity">
    <text evidence="1">Belongs to the low molecular weight phosphotyrosine protein phosphatase family.</text>
</comment>
<name>A0A5A4LJZ6_KLEPN</name>
<dbReference type="PANTHER" id="PTHR11717">
    <property type="entry name" value="LOW MOLECULAR WEIGHT PROTEIN TYROSINE PHOSPHATASE"/>
    <property type="match status" value="1"/>
</dbReference>
<feature type="active site" description="Proton donor" evidence="6">
    <location>
        <position position="115"/>
    </location>
</feature>
<dbReference type="FunFam" id="3.40.50.2300:FF:000041">
    <property type="entry name" value="Low molecular weight protein-tyrosine-phosphatase"/>
    <property type="match status" value="1"/>
</dbReference>
<evidence type="ECO:0000256" key="4">
    <source>
        <dbReference type="ARBA" id="ARBA00022912"/>
    </source>
</evidence>
<proteinExistence type="inferred from homology"/>
<dbReference type="PRINTS" id="PR00719">
    <property type="entry name" value="LMWPTPASE"/>
</dbReference>
<feature type="active site" evidence="6">
    <location>
        <position position="15"/>
    </location>
</feature>
<dbReference type="InterPro" id="IPR050438">
    <property type="entry name" value="LMW_PTPase"/>
</dbReference>
<dbReference type="Gene3D" id="3.40.50.2300">
    <property type="match status" value="1"/>
</dbReference>
<dbReference type="Pfam" id="PF01451">
    <property type="entry name" value="LMWPc"/>
    <property type="match status" value="1"/>
</dbReference>
<dbReference type="GeneID" id="93272258"/>